<dbReference type="PANTHER" id="PTHR33053:SF24">
    <property type="entry name" value="TRANSPOSASE DOMAIN-CONTAINING PROTEIN"/>
    <property type="match status" value="1"/>
</dbReference>
<reference evidence="3" key="1">
    <citation type="submission" date="2016-06" db="UniProtKB">
        <authorList>
            <consortium name="WormBaseParasite"/>
        </authorList>
    </citation>
    <scope>IDENTIFICATION</scope>
</reference>
<protein>
    <submittedName>
        <fullName evidence="3">Transposase domain-containing protein</fullName>
    </submittedName>
</protein>
<proteinExistence type="predicted"/>
<organism evidence="3">
    <name type="scientific">Echinostoma caproni</name>
    <dbReference type="NCBI Taxonomy" id="27848"/>
    <lineage>
        <taxon>Eukaryota</taxon>
        <taxon>Metazoa</taxon>
        <taxon>Spiralia</taxon>
        <taxon>Lophotrochozoa</taxon>
        <taxon>Platyhelminthes</taxon>
        <taxon>Trematoda</taxon>
        <taxon>Digenea</taxon>
        <taxon>Plagiorchiida</taxon>
        <taxon>Echinostomata</taxon>
        <taxon>Echinostomatoidea</taxon>
        <taxon>Echinostomatidae</taxon>
        <taxon>Echinostoma</taxon>
    </lineage>
</organism>
<evidence type="ECO:0000313" key="3">
    <source>
        <dbReference type="WBParaSite" id="ECPE_0001774801-mRNA-1"/>
    </source>
</evidence>
<sequence length="643" mass="74164">MNLQTTVVSTLGYILISQIWDLRTTHESNTEDLIDWSETHRKHFDELEQQLQLIREANKEKIHADDSLPSSPQTKLCDKPTAFLVARRFALKARLSMIAVKLMLQEFRDILPQLPSDPRTLLSTPRCTPKISVGDGTYIHFGLQECLRRICEGRSDRHYRLQLHIDGLSLFRGSSQQVWPILGRLLYPKSKIFIVGLYCGMSKPTDVRAFLTPLIEDLRLLMEDGFWDVEYGRKHSVQLDSVIADAPAKALVKQIKPHTGYFCCPFCTQKGSSCSRRMVFKARGGKLRTDNDFRLRLQDENHTGLSPFEQLPIDMVGTFPTDYMHSVCLGIMKRLLSLWRKPGGDKRPPISVSHWKILGEHLQLACQSLTCEFPRKCRGLGDIEFWKATEYRQFLLYLGPVVLRKVLPPDNYKNFLDFSVYTYILCSPKFADHYLDYIQKRAPAVVAHFMQLYGEAEGVYNVHMWTHLCDDVRRHGVLDNFSAYPYESFMQTIRQCVSSRSMLAEQIFRRTIERAGQRAATDKINCWDDTTSYAIRRPGLKNHCIAFDGTVYGTEHPDNYVLTGCKPRMVVSLEDELVGVQTFVSTSEFFDCPFPSSHLGIYLCDYLSESIKHYEMEKISCKGMLIPYENAYVFYPIIHSWRS</sequence>
<evidence type="ECO:0000313" key="1">
    <source>
        <dbReference type="EMBL" id="VDP95012.1"/>
    </source>
</evidence>
<reference evidence="1 2" key="2">
    <citation type="submission" date="2018-11" db="EMBL/GenBank/DDBJ databases">
        <authorList>
            <consortium name="Pathogen Informatics"/>
        </authorList>
    </citation>
    <scope>NUCLEOTIDE SEQUENCE [LARGE SCALE GENOMIC DNA]</scope>
    <source>
        <strain evidence="1 2">Egypt</strain>
    </source>
</reference>
<name>A0A183BER8_9TREM</name>
<dbReference type="Proteomes" id="UP000272942">
    <property type="component" value="Unassembled WGS sequence"/>
</dbReference>
<dbReference type="EMBL" id="UZAN01070934">
    <property type="protein sequence ID" value="VDP95012.1"/>
    <property type="molecule type" value="Genomic_DNA"/>
</dbReference>
<dbReference type="WBParaSite" id="ECPE_0001774801-mRNA-1">
    <property type="protein sequence ID" value="ECPE_0001774801-mRNA-1"/>
    <property type="gene ID" value="ECPE_0001774801"/>
</dbReference>
<accession>A0A183BER8</accession>
<dbReference type="PANTHER" id="PTHR33053">
    <property type="entry name" value="PROTEIN, PUTATIVE-RELATED"/>
    <property type="match status" value="1"/>
</dbReference>
<gene>
    <name evidence="1" type="ORF">ECPE_LOCUS17704</name>
</gene>
<dbReference type="OrthoDB" id="10036512at2759"/>
<dbReference type="AlphaFoldDB" id="A0A183BER8"/>
<evidence type="ECO:0000313" key="2">
    <source>
        <dbReference type="Proteomes" id="UP000272942"/>
    </source>
</evidence>
<keyword evidence="2" id="KW-1185">Reference proteome</keyword>